<accession>A0A9W6WEI7</accession>
<gene>
    <name evidence="2" type="ORF">Plil01_000018900</name>
</gene>
<evidence type="ECO:0000256" key="1">
    <source>
        <dbReference type="SAM" id="MobiDB-lite"/>
    </source>
</evidence>
<keyword evidence="3" id="KW-1185">Reference proteome</keyword>
<protein>
    <submittedName>
        <fullName evidence="2">Unnamed protein product</fullName>
    </submittedName>
</protein>
<feature type="compositionally biased region" description="Low complexity" evidence="1">
    <location>
        <begin position="64"/>
        <end position="75"/>
    </location>
</feature>
<evidence type="ECO:0000313" key="2">
    <source>
        <dbReference type="EMBL" id="GMF09273.1"/>
    </source>
</evidence>
<feature type="compositionally biased region" description="Polar residues" evidence="1">
    <location>
        <begin position="1"/>
        <end position="11"/>
    </location>
</feature>
<dbReference type="Proteomes" id="UP001165083">
    <property type="component" value="Unassembled WGS sequence"/>
</dbReference>
<name>A0A9W6WEI7_9STRA</name>
<reference evidence="2" key="1">
    <citation type="submission" date="2023-04" db="EMBL/GenBank/DDBJ databases">
        <title>Phytophthora lilii NBRC 32176.</title>
        <authorList>
            <person name="Ichikawa N."/>
            <person name="Sato H."/>
            <person name="Tonouchi N."/>
        </authorList>
    </citation>
    <scope>NUCLEOTIDE SEQUENCE</scope>
    <source>
        <strain evidence="2">NBRC 32176</strain>
    </source>
</reference>
<organism evidence="2 3">
    <name type="scientific">Phytophthora lilii</name>
    <dbReference type="NCBI Taxonomy" id="2077276"/>
    <lineage>
        <taxon>Eukaryota</taxon>
        <taxon>Sar</taxon>
        <taxon>Stramenopiles</taxon>
        <taxon>Oomycota</taxon>
        <taxon>Peronosporomycetes</taxon>
        <taxon>Peronosporales</taxon>
        <taxon>Peronosporaceae</taxon>
        <taxon>Phytophthora</taxon>
    </lineage>
</organism>
<feature type="region of interest" description="Disordered" evidence="1">
    <location>
        <begin position="1"/>
        <end position="88"/>
    </location>
</feature>
<comment type="caution">
    <text evidence="2">The sequence shown here is derived from an EMBL/GenBank/DDBJ whole genome shotgun (WGS) entry which is preliminary data.</text>
</comment>
<sequence>MGRQQQPASSFHGNGRRERERAGGRRRHRDRGQDRAVHAHAGGQHGRAQVRGAAHGHEAGGPAGRAAAAGSAPGAHDGRRQLLPAPPAHQRCVPSLRCVGAEVVDSPLTPSVAAPFSGVAGPDDVETLSSFQSLGLNLIARCVAAAIA</sequence>
<proteinExistence type="predicted"/>
<dbReference type="AlphaFoldDB" id="A0A9W6WEI7"/>
<evidence type="ECO:0000313" key="3">
    <source>
        <dbReference type="Proteomes" id="UP001165083"/>
    </source>
</evidence>
<dbReference type="EMBL" id="BSXW01000007">
    <property type="protein sequence ID" value="GMF09273.1"/>
    <property type="molecule type" value="Genomic_DNA"/>
</dbReference>